<evidence type="ECO:0000256" key="1">
    <source>
        <dbReference type="SAM" id="MobiDB-lite"/>
    </source>
</evidence>
<feature type="region of interest" description="Disordered" evidence="1">
    <location>
        <begin position="15"/>
        <end position="73"/>
    </location>
</feature>
<evidence type="ECO:0000313" key="3">
    <source>
        <dbReference type="Proteomes" id="UP001153555"/>
    </source>
</evidence>
<dbReference type="AlphaFoldDB" id="A0A9N7RAM1"/>
<feature type="compositionally biased region" description="Polar residues" evidence="1">
    <location>
        <begin position="55"/>
        <end position="64"/>
    </location>
</feature>
<feature type="non-terminal residue" evidence="2">
    <location>
        <position position="73"/>
    </location>
</feature>
<comment type="caution">
    <text evidence="2">The sequence shown here is derived from an EMBL/GenBank/DDBJ whole genome shotgun (WGS) entry which is preliminary data.</text>
</comment>
<organism evidence="2 3">
    <name type="scientific">Striga hermonthica</name>
    <name type="common">Purple witchweed</name>
    <name type="synonym">Buchnera hermonthica</name>
    <dbReference type="NCBI Taxonomy" id="68872"/>
    <lineage>
        <taxon>Eukaryota</taxon>
        <taxon>Viridiplantae</taxon>
        <taxon>Streptophyta</taxon>
        <taxon>Embryophyta</taxon>
        <taxon>Tracheophyta</taxon>
        <taxon>Spermatophyta</taxon>
        <taxon>Magnoliopsida</taxon>
        <taxon>eudicotyledons</taxon>
        <taxon>Gunneridae</taxon>
        <taxon>Pentapetalae</taxon>
        <taxon>asterids</taxon>
        <taxon>lamiids</taxon>
        <taxon>Lamiales</taxon>
        <taxon>Orobanchaceae</taxon>
        <taxon>Buchnereae</taxon>
        <taxon>Striga</taxon>
    </lineage>
</organism>
<gene>
    <name evidence="2" type="ORF">SHERM_18242</name>
</gene>
<protein>
    <submittedName>
        <fullName evidence="2">Uncharacterized protein</fullName>
    </submittedName>
</protein>
<sequence length="73" mass="7876">DELEEHMLAFEYEGINNTSNDPAVGKSSDKGTHSIVEGRSTGPPAVSIVARRRTSLNLSQQETVPQDADHARG</sequence>
<dbReference type="EMBL" id="CACSLK010019758">
    <property type="protein sequence ID" value="CAA0819990.1"/>
    <property type="molecule type" value="Genomic_DNA"/>
</dbReference>
<accession>A0A9N7RAM1</accession>
<reference evidence="2" key="1">
    <citation type="submission" date="2019-12" db="EMBL/GenBank/DDBJ databases">
        <authorList>
            <person name="Scholes J."/>
        </authorList>
    </citation>
    <scope>NUCLEOTIDE SEQUENCE</scope>
</reference>
<evidence type="ECO:0000313" key="2">
    <source>
        <dbReference type="EMBL" id="CAA0819990.1"/>
    </source>
</evidence>
<name>A0A9N7RAM1_STRHE</name>
<proteinExistence type="predicted"/>
<keyword evidence="3" id="KW-1185">Reference proteome</keyword>
<dbReference type="Proteomes" id="UP001153555">
    <property type="component" value="Unassembled WGS sequence"/>
</dbReference>
<feature type="non-terminal residue" evidence="2">
    <location>
        <position position="1"/>
    </location>
</feature>